<keyword evidence="1" id="KW-0030">Aminoacyl-tRNA synthetase</keyword>
<evidence type="ECO:0000313" key="1">
    <source>
        <dbReference type="EMBL" id="RWX43008.1"/>
    </source>
</evidence>
<dbReference type="Proteomes" id="UP000288086">
    <property type="component" value="Unassembled WGS sequence"/>
</dbReference>
<reference evidence="1 2" key="1">
    <citation type="submission" date="2017-01" db="EMBL/GenBank/DDBJ databases">
        <title>The cable genome- insights into the physiology and evolution of filamentous bacteria capable of sulfide oxidation via long distance electron transfer.</title>
        <authorList>
            <person name="Schreiber L."/>
            <person name="Bjerg J.T."/>
            <person name="Boggild A."/>
            <person name="Van De Vossenberg J."/>
            <person name="Meysman F."/>
            <person name="Nielsen L.P."/>
            <person name="Schramm A."/>
            <person name="Kjeldsen K.U."/>
        </authorList>
    </citation>
    <scope>NUCLEOTIDE SEQUENCE [LARGE SCALE GENOMIC DNA]</scope>
    <source>
        <strain evidence="1">A1</strain>
    </source>
</reference>
<sequence length="80" mass="9152">MRVLADSLRARYLEKLGLENEFPEDGYQGDYIYEIAQGMIEEAGDGFQDAKQDIFRKRAQDAIFADIDITLKRIGISFDS</sequence>
<proteinExistence type="predicted"/>
<protein>
    <submittedName>
        <fullName evidence="1">Arginyl-tRNA synthetase</fullName>
        <ecNumber evidence="1">6.1.1.19</ecNumber>
    </submittedName>
</protein>
<feature type="non-terminal residue" evidence="1">
    <location>
        <position position="80"/>
    </location>
</feature>
<dbReference type="AlphaFoldDB" id="A0A3S3QFJ1"/>
<dbReference type="EC" id="6.1.1.19" evidence="1"/>
<keyword evidence="1" id="KW-0436">Ligase</keyword>
<evidence type="ECO:0000313" key="2">
    <source>
        <dbReference type="Proteomes" id="UP000288086"/>
    </source>
</evidence>
<accession>A0A3S3QFJ1</accession>
<dbReference type="Gene3D" id="3.40.50.620">
    <property type="entry name" value="HUPs"/>
    <property type="match status" value="1"/>
</dbReference>
<keyword evidence="2" id="KW-1185">Reference proteome</keyword>
<name>A0A3S3QFJ1_9BACT</name>
<comment type="caution">
    <text evidence="1">The sequence shown here is derived from an EMBL/GenBank/DDBJ whole genome shotgun (WGS) entry which is preliminary data.</text>
</comment>
<gene>
    <name evidence="1" type="ORF">VT98_14691</name>
</gene>
<dbReference type="EMBL" id="MTKP01000469">
    <property type="protein sequence ID" value="RWX43008.1"/>
    <property type="molecule type" value="Genomic_DNA"/>
</dbReference>
<dbReference type="InterPro" id="IPR014729">
    <property type="entry name" value="Rossmann-like_a/b/a_fold"/>
</dbReference>
<organism evidence="1 2">
    <name type="scientific">Candidatus Electrothrix communis</name>
    <dbReference type="NCBI Taxonomy" id="1859133"/>
    <lineage>
        <taxon>Bacteria</taxon>
        <taxon>Pseudomonadati</taxon>
        <taxon>Thermodesulfobacteriota</taxon>
        <taxon>Desulfobulbia</taxon>
        <taxon>Desulfobulbales</taxon>
        <taxon>Desulfobulbaceae</taxon>
        <taxon>Candidatus Electrothrix</taxon>
    </lineage>
</organism>
<dbReference type="GO" id="GO:0004814">
    <property type="term" value="F:arginine-tRNA ligase activity"/>
    <property type="evidence" value="ECO:0007669"/>
    <property type="project" value="UniProtKB-EC"/>
</dbReference>